<comment type="caution">
    <text evidence="1">The sequence shown here is derived from an EMBL/GenBank/DDBJ whole genome shotgun (WGS) entry which is preliminary data.</text>
</comment>
<sequence length="39" mass="4466">MTDLINHSNCCPSCSFSYIHRPFFFNMLLKVKLSTAVVT</sequence>
<proteinExistence type="predicted"/>
<dbReference type="EMBL" id="BPVZ01000085">
    <property type="protein sequence ID" value="GKV30110.1"/>
    <property type="molecule type" value="Genomic_DNA"/>
</dbReference>
<reference evidence="1 2" key="1">
    <citation type="journal article" date="2021" name="Commun. Biol.">
        <title>The genome of Shorea leprosula (Dipterocarpaceae) highlights the ecological relevance of drought in aseasonal tropical rainforests.</title>
        <authorList>
            <person name="Ng K.K.S."/>
            <person name="Kobayashi M.J."/>
            <person name="Fawcett J.A."/>
            <person name="Hatakeyama M."/>
            <person name="Paape T."/>
            <person name="Ng C.H."/>
            <person name="Ang C.C."/>
            <person name="Tnah L.H."/>
            <person name="Lee C.T."/>
            <person name="Nishiyama T."/>
            <person name="Sese J."/>
            <person name="O'Brien M.J."/>
            <person name="Copetti D."/>
            <person name="Mohd Noor M.I."/>
            <person name="Ong R.C."/>
            <person name="Putra M."/>
            <person name="Sireger I.Z."/>
            <person name="Indrioko S."/>
            <person name="Kosugi Y."/>
            <person name="Izuno A."/>
            <person name="Isagi Y."/>
            <person name="Lee S.L."/>
            <person name="Shimizu K.K."/>
        </authorList>
    </citation>
    <scope>NUCLEOTIDE SEQUENCE [LARGE SCALE GENOMIC DNA]</scope>
    <source>
        <strain evidence="1">214</strain>
    </source>
</reference>
<protein>
    <submittedName>
        <fullName evidence="1">Uncharacterized protein</fullName>
    </submittedName>
</protein>
<dbReference type="Proteomes" id="UP001054252">
    <property type="component" value="Unassembled WGS sequence"/>
</dbReference>
<evidence type="ECO:0000313" key="2">
    <source>
        <dbReference type="Proteomes" id="UP001054252"/>
    </source>
</evidence>
<name>A0AAV5KZ26_9ROSI</name>
<keyword evidence="2" id="KW-1185">Reference proteome</keyword>
<organism evidence="1 2">
    <name type="scientific">Rubroshorea leprosula</name>
    <dbReference type="NCBI Taxonomy" id="152421"/>
    <lineage>
        <taxon>Eukaryota</taxon>
        <taxon>Viridiplantae</taxon>
        <taxon>Streptophyta</taxon>
        <taxon>Embryophyta</taxon>
        <taxon>Tracheophyta</taxon>
        <taxon>Spermatophyta</taxon>
        <taxon>Magnoliopsida</taxon>
        <taxon>eudicotyledons</taxon>
        <taxon>Gunneridae</taxon>
        <taxon>Pentapetalae</taxon>
        <taxon>rosids</taxon>
        <taxon>malvids</taxon>
        <taxon>Malvales</taxon>
        <taxon>Dipterocarpaceae</taxon>
        <taxon>Rubroshorea</taxon>
    </lineage>
</organism>
<evidence type="ECO:0000313" key="1">
    <source>
        <dbReference type="EMBL" id="GKV30110.1"/>
    </source>
</evidence>
<dbReference type="AlphaFoldDB" id="A0AAV5KZ26"/>
<accession>A0AAV5KZ26</accession>
<gene>
    <name evidence="1" type="ORF">SLEP1_g38967</name>
</gene>